<comment type="caution">
    <text evidence="7">The sequence shown here is derived from an EMBL/GenBank/DDBJ whole genome shotgun (WGS) entry which is preliminary data.</text>
</comment>
<evidence type="ECO:0000259" key="6">
    <source>
        <dbReference type="PROSITE" id="PS50977"/>
    </source>
</evidence>
<dbReference type="SUPFAM" id="SSF46689">
    <property type="entry name" value="Homeodomain-like"/>
    <property type="match status" value="1"/>
</dbReference>
<evidence type="ECO:0000256" key="5">
    <source>
        <dbReference type="PROSITE-ProRule" id="PRU00335"/>
    </source>
</evidence>
<dbReference type="GO" id="GO:0000976">
    <property type="term" value="F:transcription cis-regulatory region binding"/>
    <property type="evidence" value="ECO:0007669"/>
    <property type="project" value="TreeGrafter"/>
</dbReference>
<evidence type="ECO:0000256" key="1">
    <source>
        <dbReference type="ARBA" id="ARBA00022491"/>
    </source>
</evidence>
<dbReference type="PROSITE" id="PS50977">
    <property type="entry name" value="HTH_TETR_2"/>
    <property type="match status" value="1"/>
</dbReference>
<proteinExistence type="predicted"/>
<sequence>MIWEIYGTVKYQSSRTRKKMNEHGNDANTHRARLLDGMARSVAEKGYAETTIADIVRQAGVSRRTFYEHFGDKAECLMALYVAATDEATAALRAAINPSSNWQSQVEQAMAAYLAALARNPVLLRTLFIDILGLGASGLAVRSRVHQQLAALMLEVVNQRPGARLRKSPLQPTMALAVVGGIHELVLQAIEQGRVHELHTLVAPASALLRAAISSEF</sequence>
<name>A0A398CJE9_9BURK</name>
<dbReference type="InterPro" id="IPR001647">
    <property type="entry name" value="HTH_TetR"/>
</dbReference>
<evidence type="ECO:0000256" key="4">
    <source>
        <dbReference type="ARBA" id="ARBA00023163"/>
    </source>
</evidence>
<evidence type="ECO:0000313" key="8">
    <source>
        <dbReference type="Proteomes" id="UP000266302"/>
    </source>
</evidence>
<protein>
    <submittedName>
        <fullName evidence="7">TetR/AcrR family transcriptional regulator</fullName>
    </submittedName>
</protein>
<accession>A0A398CJE9</accession>
<keyword evidence="1" id="KW-0678">Repressor</keyword>
<dbReference type="PROSITE" id="PS01081">
    <property type="entry name" value="HTH_TETR_1"/>
    <property type="match status" value="1"/>
</dbReference>
<feature type="DNA-binding region" description="H-T-H motif" evidence="5">
    <location>
        <begin position="51"/>
        <end position="70"/>
    </location>
</feature>
<keyword evidence="8" id="KW-1185">Reference proteome</keyword>
<gene>
    <name evidence="7" type="ORF">D3F03_00945</name>
</gene>
<keyword evidence="4" id="KW-0804">Transcription</keyword>
<dbReference type="GO" id="GO:0003700">
    <property type="term" value="F:DNA-binding transcription factor activity"/>
    <property type="evidence" value="ECO:0007669"/>
    <property type="project" value="TreeGrafter"/>
</dbReference>
<evidence type="ECO:0000256" key="2">
    <source>
        <dbReference type="ARBA" id="ARBA00023015"/>
    </source>
</evidence>
<dbReference type="InterPro" id="IPR023772">
    <property type="entry name" value="DNA-bd_HTH_TetR-type_CS"/>
</dbReference>
<dbReference type="AlphaFoldDB" id="A0A398CJE9"/>
<keyword evidence="2" id="KW-0805">Transcription regulation</keyword>
<keyword evidence="3 5" id="KW-0238">DNA-binding</keyword>
<dbReference type="Gene3D" id="1.10.357.10">
    <property type="entry name" value="Tetracycline Repressor, domain 2"/>
    <property type="match status" value="1"/>
</dbReference>
<dbReference type="PANTHER" id="PTHR30055:SF187">
    <property type="entry name" value="TRANSCRIPTIONAL REGULATORY PROTEIN"/>
    <property type="match status" value="1"/>
</dbReference>
<dbReference type="InterPro" id="IPR050109">
    <property type="entry name" value="HTH-type_TetR-like_transc_reg"/>
</dbReference>
<reference evidence="7 8" key="1">
    <citation type="submission" date="2018-09" db="EMBL/GenBank/DDBJ databases">
        <title>Draft genome of Simplicispira sp. NY-02.</title>
        <authorList>
            <person name="Im W.T."/>
        </authorList>
    </citation>
    <scope>NUCLEOTIDE SEQUENCE [LARGE SCALE GENOMIC DNA]</scope>
    <source>
        <strain evidence="7 8">NY-02</strain>
    </source>
</reference>
<dbReference type="InterPro" id="IPR009057">
    <property type="entry name" value="Homeodomain-like_sf"/>
</dbReference>
<dbReference type="EMBL" id="QXJC01000001">
    <property type="protein sequence ID" value="RID99053.1"/>
    <property type="molecule type" value="Genomic_DNA"/>
</dbReference>
<evidence type="ECO:0000313" key="7">
    <source>
        <dbReference type="EMBL" id="RID99053.1"/>
    </source>
</evidence>
<organism evidence="7 8">
    <name type="scientific">Simplicispira hankyongi</name>
    <dbReference type="NCBI Taxonomy" id="2315688"/>
    <lineage>
        <taxon>Bacteria</taxon>
        <taxon>Pseudomonadati</taxon>
        <taxon>Pseudomonadota</taxon>
        <taxon>Betaproteobacteria</taxon>
        <taxon>Burkholderiales</taxon>
        <taxon>Comamonadaceae</taxon>
        <taxon>Simplicispira</taxon>
    </lineage>
</organism>
<feature type="domain" description="HTH tetR-type" evidence="6">
    <location>
        <begin position="28"/>
        <end position="88"/>
    </location>
</feature>
<dbReference type="Proteomes" id="UP000266302">
    <property type="component" value="Unassembled WGS sequence"/>
</dbReference>
<evidence type="ECO:0000256" key="3">
    <source>
        <dbReference type="ARBA" id="ARBA00023125"/>
    </source>
</evidence>
<dbReference type="PANTHER" id="PTHR30055">
    <property type="entry name" value="HTH-TYPE TRANSCRIPTIONAL REGULATOR RUTR"/>
    <property type="match status" value="1"/>
</dbReference>
<dbReference type="OrthoDB" id="9809772at2"/>
<dbReference type="Pfam" id="PF00440">
    <property type="entry name" value="TetR_N"/>
    <property type="match status" value="1"/>
</dbReference>
<dbReference type="PRINTS" id="PR00455">
    <property type="entry name" value="HTHTETR"/>
</dbReference>